<dbReference type="WBParaSite" id="ALUE_0001134501-mRNA-1">
    <property type="protein sequence ID" value="ALUE_0001134501-mRNA-1"/>
    <property type="gene ID" value="ALUE_0001134501"/>
</dbReference>
<organism evidence="1 2">
    <name type="scientific">Ascaris lumbricoides</name>
    <name type="common">Giant roundworm</name>
    <dbReference type="NCBI Taxonomy" id="6252"/>
    <lineage>
        <taxon>Eukaryota</taxon>
        <taxon>Metazoa</taxon>
        <taxon>Ecdysozoa</taxon>
        <taxon>Nematoda</taxon>
        <taxon>Chromadorea</taxon>
        <taxon>Rhabditida</taxon>
        <taxon>Spirurina</taxon>
        <taxon>Ascaridomorpha</taxon>
        <taxon>Ascaridoidea</taxon>
        <taxon>Ascarididae</taxon>
        <taxon>Ascaris</taxon>
    </lineage>
</organism>
<name>A0A0M3I3T3_ASCLU</name>
<evidence type="ECO:0000313" key="1">
    <source>
        <dbReference type="Proteomes" id="UP000036681"/>
    </source>
</evidence>
<evidence type="ECO:0000313" key="2">
    <source>
        <dbReference type="WBParaSite" id="ALUE_0001134501-mRNA-1"/>
    </source>
</evidence>
<proteinExistence type="predicted"/>
<dbReference type="AlphaFoldDB" id="A0A0M3I3T3"/>
<sequence>MLSNVFDKMRKLQIDEKYTLMLPQERSYRQFVVNRPYEGRFDLYKRFDLPTAHLYYPYGYEELMNIAE</sequence>
<keyword evidence="1" id="KW-1185">Reference proteome</keyword>
<protein>
    <submittedName>
        <fullName evidence="2">PAZ domain-containing protein</fullName>
    </submittedName>
</protein>
<dbReference type="Proteomes" id="UP000036681">
    <property type="component" value="Unplaced"/>
</dbReference>
<accession>A0A0M3I3T3</accession>
<reference evidence="2" key="1">
    <citation type="submission" date="2017-02" db="UniProtKB">
        <authorList>
            <consortium name="WormBaseParasite"/>
        </authorList>
    </citation>
    <scope>IDENTIFICATION</scope>
</reference>